<dbReference type="RefSeq" id="WP_073346657.1">
    <property type="nucleotide sequence ID" value="NZ_FQVH01000074.1"/>
</dbReference>
<gene>
    <name evidence="1" type="ORF">SAMN02746089_02789</name>
</gene>
<dbReference type="Proteomes" id="UP000184088">
    <property type="component" value="Unassembled WGS sequence"/>
</dbReference>
<name>A0A1M5FPI0_9THEO</name>
<feature type="non-terminal residue" evidence="1">
    <location>
        <position position="1"/>
    </location>
</feature>
<keyword evidence="2" id="KW-1185">Reference proteome</keyword>
<reference evidence="1 2" key="1">
    <citation type="submission" date="2016-11" db="EMBL/GenBank/DDBJ databases">
        <authorList>
            <person name="Jaros S."/>
            <person name="Januszkiewicz K."/>
            <person name="Wedrychowicz H."/>
        </authorList>
    </citation>
    <scope>NUCLEOTIDE SEQUENCE [LARGE SCALE GENOMIC DNA]</scope>
    <source>
        <strain evidence="1 2">DSM 17918</strain>
    </source>
</reference>
<evidence type="ECO:0000313" key="2">
    <source>
        <dbReference type="Proteomes" id="UP000184088"/>
    </source>
</evidence>
<proteinExistence type="predicted"/>
<dbReference type="AlphaFoldDB" id="A0A1M5FPI0"/>
<protein>
    <submittedName>
        <fullName evidence="1">Uncharacterized protein</fullName>
    </submittedName>
</protein>
<dbReference type="EMBL" id="FQVH01000074">
    <property type="protein sequence ID" value="SHF93396.1"/>
    <property type="molecule type" value="Genomic_DNA"/>
</dbReference>
<dbReference type="STRING" id="1121256.SAMN02746089_02789"/>
<evidence type="ECO:0000313" key="1">
    <source>
        <dbReference type="EMBL" id="SHF93396.1"/>
    </source>
</evidence>
<dbReference type="OrthoDB" id="2892343at2"/>
<sequence length="89" mass="10893">DFYVEFKKLKPSKKYERRNILHMSYIFHLFKIKKALDEKKYMRACNELISLMHYEPFLQGRIYPYLMQALERAMAKHKNEIKIGDIIHV</sequence>
<organism evidence="1 2">
    <name type="scientific">Caldanaerobius fijiensis DSM 17918</name>
    <dbReference type="NCBI Taxonomy" id="1121256"/>
    <lineage>
        <taxon>Bacteria</taxon>
        <taxon>Bacillati</taxon>
        <taxon>Bacillota</taxon>
        <taxon>Clostridia</taxon>
        <taxon>Thermoanaerobacterales</taxon>
        <taxon>Thermoanaerobacteraceae</taxon>
        <taxon>Caldanaerobius</taxon>
    </lineage>
</organism>
<accession>A0A1M5FPI0</accession>